<keyword evidence="2" id="KW-1185">Reference proteome</keyword>
<gene>
    <name evidence="1" type="ORF">PENTCL1PPCAC_17815</name>
</gene>
<dbReference type="AlphaFoldDB" id="A0AAV5TMY7"/>
<evidence type="ECO:0000313" key="2">
    <source>
        <dbReference type="Proteomes" id="UP001432027"/>
    </source>
</evidence>
<proteinExistence type="predicted"/>
<name>A0AAV5TMY7_9BILA</name>
<dbReference type="EMBL" id="BTSX01000004">
    <property type="protein sequence ID" value="GMS95640.1"/>
    <property type="molecule type" value="Genomic_DNA"/>
</dbReference>
<reference evidence="1" key="1">
    <citation type="submission" date="2023-10" db="EMBL/GenBank/DDBJ databases">
        <title>Genome assembly of Pristionchus species.</title>
        <authorList>
            <person name="Yoshida K."/>
            <person name="Sommer R.J."/>
        </authorList>
    </citation>
    <scope>NUCLEOTIDE SEQUENCE</scope>
    <source>
        <strain evidence="1">RS0144</strain>
    </source>
</reference>
<accession>A0AAV5TMY7</accession>
<sequence>MVQNSYRSILTHSCPNLISSGSLLFRENKSRISLLSHINSRRGCYLRPESSLFLLSDRYSSSSMSLYDWITRDDGSIIWNFLRMSINIKKRPVFISGCMDHYCSIQCSSLSRLFPLSTPGCSPSSISIQTSFLYQIFHHWSHLYLSHSHCSSILALPSLLLSNLFHLTE</sequence>
<organism evidence="1 2">
    <name type="scientific">Pristionchus entomophagus</name>
    <dbReference type="NCBI Taxonomy" id="358040"/>
    <lineage>
        <taxon>Eukaryota</taxon>
        <taxon>Metazoa</taxon>
        <taxon>Ecdysozoa</taxon>
        <taxon>Nematoda</taxon>
        <taxon>Chromadorea</taxon>
        <taxon>Rhabditida</taxon>
        <taxon>Rhabditina</taxon>
        <taxon>Diplogasteromorpha</taxon>
        <taxon>Diplogasteroidea</taxon>
        <taxon>Neodiplogasteridae</taxon>
        <taxon>Pristionchus</taxon>
    </lineage>
</organism>
<protein>
    <submittedName>
        <fullName evidence="1">Uncharacterized protein</fullName>
    </submittedName>
</protein>
<evidence type="ECO:0000313" key="1">
    <source>
        <dbReference type="EMBL" id="GMS95640.1"/>
    </source>
</evidence>
<dbReference type="Proteomes" id="UP001432027">
    <property type="component" value="Unassembled WGS sequence"/>
</dbReference>
<comment type="caution">
    <text evidence="1">The sequence shown here is derived from an EMBL/GenBank/DDBJ whole genome shotgun (WGS) entry which is preliminary data.</text>
</comment>